<dbReference type="EMBL" id="BOMM01000065">
    <property type="protein sequence ID" value="GIE15327.1"/>
    <property type="molecule type" value="Genomic_DNA"/>
</dbReference>
<feature type="transmembrane region" description="Helical" evidence="8">
    <location>
        <begin position="59"/>
        <end position="78"/>
    </location>
</feature>
<dbReference type="PROSITE" id="PS50850">
    <property type="entry name" value="MFS"/>
    <property type="match status" value="1"/>
</dbReference>
<comment type="subcellular location">
    <subcellularLocation>
        <location evidence="1">Cell membrane</location>
        <topology evidence="1">Multi-pass membrane protein</topology>
    </subcellularLocation>
</comment>
<keyword evidence="3" id="KW-0813">Transport</keyword>
<dbReference type="Gene3D" id="1.20.1250.20">
    <property type="entry name" value="MFS general substrate transporter like domains"/>
    <property type="match status" value="1"/>
</dbReference>
<dbReference type="AlphaFoldDB" id="A0A919J8N4"/>
<evidence type="ECO:0000256" key="8">
    <source>
        <dbReference type="SAM" id="Phobius"/>
    </source>
</evidence>
<keyword evidence="11" id="KW-1185">Reference proteome</keyword>
<feature type="transmembrane region" description="Helical" evidence="8">
    <location>
        <begin position="372"/>
        <end position="396"/>
    </location>
</feature>
<dbReference type="Proteomes" id="UP000598174">
    <property type="component" value="Unassembled WGS sequence"/>
</dbReference>
<dbReference type="InterPro" id="IPR020846">
    <property type="entry name" value="MFS_dom"/>
</dbReference>
<evidence type="ECO:0000256" key="6">
    <source>
        <dbReference type="ARBA" id="ARBA00022989"/>
    </source>
</evidence>
<dbReference type="GO" id="GO:0022857">
    <property type="term" value="F:transmembrane transporter activity"/>
    <property type="evidence" value="ECO:0007669"/>
    <property type="project" value="InterPro"/>
</dbReference>
<organism evidence="10 11">
    <name type="scientific">Paractinoplanes ferrugineus</name>
    <dbReference type="NCBI Taxonomy" id="113564"/>
    <lineage>
        <taxon>Bacteria</taxon>
        <taxon>Bacillati</taxon>
        <taxon>Actinomycetota</taxon>
        <taxon>Actinomycetes</taxon>
        <taxon>Micromonosporales</taxon>
        <taxon>Micromonosporaceae</taxon>
        <taxon>Paractinoplanes</taxon>
    </lineage>
</organism>
<feature type="transmembrane region" description="Helical" evidence="8">
    <location>
        <begin position="213"/>
        <end position="233"/>
    </location>
</feature>
<evidence type="ECO:0000259" key="9">
    <source>
        <dbReference type="PROSITE" id="PS50850"/>
    </source>
</evidence>
<feature type="transmembrane region" description="Helical" evidence="8">
    <location>
        <begin position="417"/>
        <end position="439"/>
    </location>
</feature>
<dbReference type="GO" id="GO:0005886">
    <property type="term" value="C:plasma membrane"/>
    <property type="evidence" value="ECO:0007669"/>
    <property type="project" value="UniProtKB-SubCell"/>
</dbReference>
<evidence type="ECO:0000256" key="5">
    <source>
        <dbReference type="ARBA" id="ARBA00022692"/>
    </source>
</evidence>
<proteinExistence type="inferred from homology"/>
<feature type="transmembrane region" description="Helical" evidence="8">
    <location>
        <begin position="24"/>
        <end position="47"/>
    </location>
</feature>
<keyword evidence="6 8" id="KW-1133">Transmembrane helix</keyword>
<evidence type="ECO:0000256" key="4">
    <source>
        <dbReference type="ARBA" id="ARBA00022475"/>
    </source>
</evidence>
<name>A0A919J8N4_9ACTN</name>
<protein>
    <submittedName>
        <fullName evidence="10">MFS transporter</fullName>
    </submittedName>
</protein>
<feature type="domain" description="Major facilitator superfamily (MFS) profile" evidence="9">
    <location>
        <begin position="25"/>
        <end position="505"/>
    </location>
</feature>
<reference evidence="10" key="1">
    <citation type="submission" date="2021-01" db="EMBL/GenBank/DDBJ databases">
        <title>Whole genome shotgun sequence of Actinoplanes ferrugineus NBRC 15555.</title>
        <authorList>
            <person name="Komaki H."/>
            <person name="Tamura T."/>
        </authorList>
    </citation>
    <scope>NUCLEOTIDE SEQUENCE</scope>
    <source>
        <strain evidence="10">NBRC 15555</strain>
    </source>
</reference>
<feature type="transmembrane region" description="Helical" evidence="8">
    <location>
        <begin position="115"/>
        <end position="136"/>
    </location>
</feature>
<evidence type="ECO:0000313" key="11">
    <source>
        <dbReference type="Proteomes" id="UP000598174"/>
    </source>
</evidence>
<dbReference type="Gene3D" id="1.20.1720.10">
    <property type="entry name" value="Multidrug resistance protein D"/>
    <property type="match status" value="1"/>
</dbReference>
<evidence type="ECO:0000256" key="1">
    <source>
        <dbReference type="ARBA" id="ARBA00004651"/>
    </source>
</evidence>
<comment type="caution">
    <text evidence="10">The sequence shown here is derived from an EMBL/GenBank/DDBJ whole genome shotgun (WGS) entry which is preliminary data.</text>
</comment>
<sequence>MSETTTAATAPPESAAAHPRRVKLGIAGALAGMFLGMMDSYIVATALPSIVDDLGGFRSMTWIITSYALAIAAVTQVWGKLSDLYDRKTVFLVSVAVFLAGSMLCGLAQNMGELIAFRALQGVGAGGLLVGAMAMVQALLPPKESTRISSWTGLLLGVALIAGPLVGGVLTSSLSWRWIFYVNVPFGLLCLLGTVIGVNVPTRPKSTRVSIDYLGTALLTAAVVSLTLVTAWAGPKYAWSSPLILGLIAVVVVATFAFVHVERRATEPLVPFRMFGTRNFSLAQVLGFGFNVTMVASVNFLPQYFQNARGVDPIRSGFLLVPMMAGMVVVMNRGSAYIRRTGRYRILPIIGGAGVVVGMLLVLLLGPDTDPMLASLVGIPLGVGLGCLIQNTILIIRMSVEPRDIGAAMGLGSLTRTMGSGIGAALFGTLYLGALTSTLTDKLGSAELLSSGRTRLAEDNLHSMAPAVQAAWSAAVTHGLHVVAVGTAVAGAGALLAACFIREVELVDNRRSGPRR</sequence>
<gene>
    <name evidence="10" type="ORF">Afe05nite_71670</name>
</gene>
<feature type="transmembrane region" description="Helical" evidence="8">
    <location>
        <begin position="480"/>
        <end position="501"/>
    </location>
</feature>
<keyword evidence="5 8" id="KW-0812">Transmembrane</keyword>
<feature type="transmembrane region" description="Helical" evidence="8">
    <location>
        <begin position="90"/>
        <end position="109"/>
    </location>
</feature>
<feature type="transmembrane region" description="Helical" evidence="8">
    <location>
        <begin position="344"/>
        <end position="366"/>
    </location>
</feature>
<feature type="transmembrane region" description="Helical" evidence="8">
    <location>
        <begin position="148"/>
        <end position="166"/>
    </location>
</feature>
<evidence type="ECO:0000313" key="10">
    <source>
        <dbReference type="EMBL" id="GIE15327.1"/>
    </source>
</evidence>
<feature type="transmembrane region" description="Helical" evidence="8">
    <location>
        <begin position="239"/>
        <end position="259"/>
    </location>
</feature>
<dbReference type="RefSeq" id="WP_203821699.1">
    <property type="nucleotide sequence ID" value="NZ_BAAABP010000006.1"/>
</dbReference>
<dbReference type="FunFam" id="1.20.1720.10:FF:000004">
    <property type="entry name" value="EmrB/QacA family drug resistance transporter"/>
    <property type="match status" value="1"/>
</dbReference>
<evidence type="ECO:0000256" key="2">
    <source>
        <dbReference type="ARBA" id="ARBA00007520"/>
    </source>
</evidence>
<comment type="similarity">
    <text evidence="2">Belongs to the major facilitator superfamily. TCR/Tet family.</text>
</comment>
<feature type="transmembrane region" description="Helical" evidence="8">
    <location>
        <begin position="178"/>
        <end position="201"/>
    </location>
</feature>
<keyword evidence="4" id="KW-1003">Cell membrane</keyword>
<dbReference type="PANTHER" id="PTHR23501:SF197">
    <property type="entry name" value="COMD"/>
    <property type="match status" value="1"/>
</dbReference>
<dbReference type="PANTHER" id="PTHR23501">
    <property type="entry name" value="MAJOR FACILITATOR SUPERFAMILY"/>
    <property type="match status" value="1"/>
</dbReference>
<keyword evidence="7 8" id="KW-0472">Membrane</keyword>
<evidence type="ECO:0000256" key="7">
    <source>
        <dbReference type="ARBA" id="ARBA00023136"/>
    </source>
</evidence>
<dbReference type="InterPro" id="IPR036259">
    <property type="entry name" value="MFS_trans_sf"/>
</dbReference>
<dbReference type="Pfam" id="PF07690">
    <property type="entry name" value="MFS_1"/>
    <property type="match status" value="1"/>
</dbReference>
<feature type="transmembrane region" description="Helical" evidence="8">
    <location>
        <begin position="313"/>
        <end position="332"/>
    </location>
</feature>
<evidence type="ECO:0000256" key="3">
    <source>
        <dbReference type="ARBA" id="ARBA00022448"/>
    </source>
</evidence>
<dbReference type="SUPFAM" id="SSF103473">
    <property type="entry name" value="MFS general substrate transporter"/>
    <property type="match status" value="1"/>
</dbReference>
<accession>A0A919J8N4</accession>
<dbReference type="InterPro" id="IPR011701">
    <property type="entry name" value="MFS"/>
</dbReference>
<feature type="transmembrane region" description="Helical" evidence="8">
    <location>
        <begin position="280"/>
        <end position="301"/>
    </location>
</feature>